<evidence type="ECO:0000256" key="1">
    <source>
        <dbReference type="ARBA" id="ARBA00023015"/>
    </source>
</evidence>
<keyword evidence="3" id="KW-0804">Transcription</keyword>
<dbReference type="Gene3D" id="1.10.10.10">
    <property type="entry name" value="Winged helix-like DNA-binding domain superfamily/Winged helix DNA-binding domain"/>
    <property type="match status" value="1"/>
</dbReference>
<reference evidence="6 7" key="1">
    <citation type="submission" date="2016-10" db="EMBL/GenBank/DDBJ databases">
        <authorList>
            <person name="de Groot N.N."/>
        </authorList>
    </citation>
    <scope>NUCLEOTIDE SEQUENCE [LARGE SCALE GENOMIC DNA]</scope>
    <source>
        <strain evidence="6 7">DSM 5522</strain>
    </source>
</reference>
<dbReference type="Gene3D" id="2.60.120.10">
    <property type="entry name" value="Jelly Rolls"/>
    <property type="match status" value="1"/>
</dbReference>
<proteinExistence type="predicted"/>
<dbReference type="EMBL" id="FOJY01000017">
    <property type="protein sequence ID" value="SFB29123.1"/>
    <property type="molecule type" value="Genomic_DNA"/>
</dbReference>
<dbReference type="OrthoDB" id="9776746at2"/>
<dbReference type="InterPro" id="IPR036390">
    <property type="entry name" value="WH_DNA-bd_sf"/>
</dbReference>
<sequence>MSNTENIRKLLPFWSHLSKEEIERIEISLIEKSFSKGELVSQNSNSCEGMIIVEKGDIRVSIISEEGKQITLFHVSDNEVCVMSASCVIAKLTFETVINAQKDTKIFVIPSATLDFLIDNNIHVKAKTYELLVERFSTVVRVMEQILFKRIDHRIADFLLSHYKKTKNKEIKMTQEEIAFEINTAREVVARILKQFAFENLVELKRGKIILKDIDKLKALFKD</sequence>
<evidence type="ECO:0000313" key="6">
    <source>
        <dbReference type="EMBL" id="SFB29123.1"/>
    </source>
</evidence>
<keyword evidence="7" id="KW-1185">Reference proteome</keyword>
<dbReference type="Proteomes" id="UP000198838">
    <property type="component" value="Unassembled WGS sequence"/>
</dbReference>
<protein>
    <submittedName>
        <fullName evidence="6">CRP/FNR family transcriptional regulator, anaerobic regulatory protein</fullName>
    </submittedName>
</protein>
<dbReference type="Pfam" id="PF00027">
    <property type="entry name" value="cNMP_binding"/>
    <property type="match status" value="1"/>
</dbReference>
<name>A0A1I0ZYH6_9FIRM</name>
<dbReference type="SUPFAM" id="SSF46785">
    <property type="entry name" value="Winged helix' DNA-binding domain"/>
    <property type="match status" value="1"/>
</dbReference>
<organism evidence="6 7">
    <name type="scientific">Acetitomaculum ruminis DSM 5522</name>
    <dbReference type="NCBI Taxonomy" id="1120918"/>
    <lineage>
        <taxon>Bacteria</taxon>
        <taxon>Bacillati</taxon>
        <taxon>Bacillota</taxon>
        <taxon>Clostridia</taxon>
        <taxon>Lachnospirales</taxon>
        <taxon>Lachnospiraceae</taxon>
        <taxon>Acetitomaculum</taxon>
    </lineage>
</organism>
<evidence type="ECO:0000259" key="4">
    <source>
        <dbReference type="PROSITE" id="PS50042"/>
    </source>
</evidence>
<dbReference type="InterPro" id="IPR036388">
    <property type="entry name" value="WH-like_DNA-bd_sf"/>
</dbReference>
<evidence type="ECO:0000256" key="3">
    <source>
        <dbReference type="ARBA" id="ARBA00023163"/>
    </source>
</evidence>
<dbReference type="InterPro" id="IPR012318">
    <property type="entry name" value="HTH_CRP"/>
</dbReference>
<gene>
    <name evidence="6" type="ORF">SAMN05216249_11765</name>
</gene>
<dbReference type="Pfam" id="PF13545">
    <property type="entry name" value="HTH_Crp_2"/>
    <property type="match status" value="1"/>
</dbReference>
<dbReference type="SUPFAM" id="SSF51206">
    <property type="entry name" value="cAMP-binding domain-like"/>
    <property type="match status" value="1"/>
</dbReference>
<dbReference type="InterPro" id="IPR018490">
    <property type="entry name" value="cNMP-bd_dom_sf"/>
</dbReference>
<dbReference type="InterPro" id="IPR000595">
    <property type="entry name" value="cNMP-bd_dom"/>
</dbReference>
<dbReference type="PROSITE" id="PS50042">
    <property type="entry name" value="CNMP_BINDING_3"/>
    <property type="match status" value="1"/>
</dbReference>
<dbReference type="InterPro" id="IPR014710">
    <property type="entry name" value="RmlC-like_jellyroll"/>
</dbReference>
<evidence type="ECO:0000256" key="2">
    <source>
        <dbReference type="ARBA" id="ARBA00023125"/>
    </source>
</evidence>
<feature type="domain" description="Cyclic nucleotide-binding" evidence="4">
    <location>
        <begin position="13"/>
        <end position="135"/>
    </location>
</feature>
<keyword evidence="2" id="KW-0238">DNA-binding</keyword>
<evidence type="ECO:0000313" key="7">
    <source>
        <dbReference type="Proteomes" id="UP000198838"/>
    </source>
</evidence>
<accession>A0A1I0ZYH6</accession>
<dbReference type="GO" id="GO:0006355">
    <property type="term" value="P:regulation of DNA-templated transcription"/>
    <property type="evidence" value="ECO:0007669"/>
    <property type="project" value="InterPro"/>
</dbReference>
<feature type="domain" description="HTH crp-type" evidence="5">
    <location>
        <begin position="149"/>
        <end position="215"/>
    </location>
</feature>
<keyword evidence="1" id="KW-0805">Transcription regulation</keyword>
<dbReference type="GO" id="GO:0003677">
    <property type="term" value="F:DNA binding"/>
    <property type="evidence" value="ECO:0007669"/>
    <property type="project" value="UniProtKB-KW"/>
</dbReference>
<dbReference type="AlphaFoldDB" id="A0A1I0ZYH6"/>
<dbReference type="SMART" id="SM00419">
    <property type="entry name" value="HTH_CRP"/>
    <property type="match status" value="1"/>
</dbReference>
<dbReference type="RefSeq" id="WP_092873720.1">
    <property type="nucleotide sequence ID" value="NZ_FOJY01000017.1"/>
</dbReference>
<dbReference type="STRING" id="1120918.SAMN05216249_11765"/>
<dbReference type="PROSITE" id="PS51063">
    <property type="entry name" value="HTH_CRP_2"/>
    <property type="match status" value="1"/>
</dbReference>
<evidence type="ECO:0000259" key="5">
    <source>
        <dbReference type="PROSITE" id="PS51063"/>
    </source>
</evidence>